<comment type="caution">
    <text evidence="13">The sequence shown here is derived from an EMBL/GenBank/DDBJ whole genome shotgun (WGS) entry which is preliminary data.</text>
</comment>
<proteinExistence type="predicted"/>
<name>A0AAV8W2N3_9CUCU</name>
<evidence type="ECO:0000313" key="13">
    <source>
        <dbReference type="EMBL" id="KAJ8920918.1"/>
    </source>
</evidence>
<dbReference type="SMART" id="SM00355">
    <property type="entry name" value="ZnF_C2H2"/>
    <property type="match status" value="2"/>
</dbReference>
<dbReference type="InterPro" id="IPR011333">
    <property type="entry name" value="SKP1/BTB/POZ_sf"/>
</dbReference>
<dbReference type="EMBL" id="JANEYG010000012">
    <property type="protein sequence ID" value="KAJ8920918.1"/>
    <property type="molecule type" value="Genomic_DNA"/>
</dbReference>
<dbReference type="PROSITE" id="PS50157">
    <property type="entry name" value="ZINC_FINGER_C2H2_2"/>
    <property type="match status" value="1"/>
</dbReference>
<evidence type="ECO:0000256" key="6">
    <source>
        <dbReference type="ARBA" id="ARBA00023163"/>
    </source>
</evidence>
<dbReference type="GO" id="GO:0005634">
    <property type="term" value="C:nucleus"/>
    <property type="evidence" value="ECO:0007669"/>
    <property type="project" value="UniProtKB-SubCell"/>
</dbReference>
<evidence type="ECO:0000256" key="2">
    <source>
        <dbReference type="ARBA" id="ARBA00022473"/>
    </source>
</evidence>
<dbReference type="InterPro" id="IPR013087">
    <property type="entry name" value="Znf_C2H2_type"/>
</dbReference>
<dbReference type="Pfam" id="PF00651">
    <property type="entry name" value="BTB"/>
    <property type="match status" value="1"/>
</dbReference>
<dbReference type="SUPFAM" id="SSF57667">
    <property type="entry name" value="beta-beta-alpha zinc fingers"/>
    <property type="match status" value="1"/>
</dbReference>
<feature type="domain" description="BTB" evidence="11">
    <location>
        <begin position="34"/>
        <end position="99"/>
    </location>
</feature>
<keyword evidence="9" id="KW-0862">Zinc</keyword>
<feature type="region of interest" description="Disordered" evidence="10">
    <location>
        <begin position="119"/>
        <end position="173"/>
    </location>
</feature>
<dbReference type="SUPFAM" id="SSF54695">
    <property type="entry name" value="POZ domain"/>
    <property type="match status" value="1"/>
</dbReference>
<gene>
    <name evidence="13" type="ORF">NQ315_015711</name>
</gene>
<dbReference type="PROSITE" id="PS00028">
    <property type="entry name" value="ZINC_FINGER_C2H2_1"/>
    <property type="match status" value="2"/>
</dbReference>
<dbReference type="PANTHER" id="PTHR23110:SF111">
    <property type="entry name" value="LONGITUDINALS LACKING PROTEIN, ISOFORMS F_I_K_T"/>
    <property type="match status" value="1"/>
</dbReference>
<dbReference type="GO" id="GO:0045476">
    <property type="term" value="P:nurse cell apoptotic process"/>
    <property type="evidence" value="ECO:0007669"/>
    <property type="project" value="UniProtKB-ARBA"/>
</dbReference>
<evidence type="ECO:0000259" key="12">
    <source>
        <dbReference type="PROSITE" id="PS50157"/>
    </source>
</evidence>
<dbReference type="InterPro" id="IPR036236">
    <property type="entry name" value="Znf_C2H2_sf"/>
</dbReference>
<dbReference type="Proteomes" id="UP001159042">
    <property type="component" value="Unassembled WGS sequence"/>
</dbReference>
<evidence type="ECO:0000256" key="1">
    <source>
        <dbReference type="ARBA" id="ARBA00004123"/>
    </source>
</evidence>
<sequence length="321" mass="36328">MSSDTTKQFAVNWNNHMNHVKTAFDNLLNRGELTDVTLYAEGRRVKAHKMLLSACSSYFRSLFREFPQEHPIVVLKGVSFSVLTDILKFIYNGEVSVDSDVFDNFLQTAEYLQISGLTDGEKSTNNIQNGDEDDTKGDSDANEGESEVEQTAVEHKSSRKEKRLNTETEPNMQIKRFKEEVEYAEAKCEANAALSAIFPEELSDTSQEDSQFSQGLVLQTAESKNYSVDDNVMKVQEVSSCETSEHLDNETLPGSSGKSSKYGFTENRLKCPICEKEFSHPYSLHHHKPVHLGGTKCPICHVVLSRKYNLKMHMRSRHNIK</sequence>
<dbReference type="GO" id="GO:0016199">
    <property type="term" value="P:axon midline choice point recognition"/>
    <property type="evidence" value="ECO:0007669"/>
    <property type="project" value="UniProtKB-ARBA"/>
</dbReference>
<dbReference type="GO" id="GO:0007464">
    <property type="term" value="P:R3/R4 cell fate commitment"/>
    <property type="evidence" value="ECO:0007669"/>
    <property type="project" value="UniProtKB-ARBA"/>
</dbReference>
<dbReference type="SMART" id="SM00225">
    <property type="entry name" value="BTB"/>
    <property type="match status" value="1"/>
</dbReference>
<dbReference type="PANTHER" id="PTHR23110">
    <property type="entry name" value="BTB DOMAIN TRANSCRIPTION FACTOR"/>
    <property type="match status" value="1"/>
</dbReference>
<evidence type="ECO:0000259" key="11">
    <source>
        <dbReference type="PROSITE" id="PS50097"/>
    </source>
</evidence>
<comment type="subcellular location">
    <subcellularLocation>
        <location evidence="1">Nucleus</location>
    </subcellularLocation>
</comment>
<dbReference type="GO" id="GO:0008270">
    <property type="term" value="F:zinc ion binding"/>
    <property type="evidence" value="ECO:0007669"/>
    <property type="project" value="UniProtKB-KW"/>
</dbReference>
<keyword evidence="3" id="KW-0221">Differentiation</keyword>
<keyword evidence="9" id="KW-0479">Metal-binding</keyword>
<dbReference type="AlphaFoldDB" id="A0AAV8W2N3"/>
<keyword evidence="9" id="KW-0863">Zinc-finger</keyword>
<dbReference type="Gene3D" id="3.30.160.60">
    <property type="entry name" value="Classic Zinc Finger"/>
    <property type="match status" value="1"/>
</dbReference>
<organism evidence="13 14">
    <name type="scientific">Exocentrus adspersus</name>
    <dbReference type="NCBI Taxonomy" id="1586481"/>
    <lineage>
        <taxon>Eukaryota</taxon>
        <taxon>Metazoa</taxon>
        <taxon>Ecdysozoa</taxon>
        <taxon>Arthropoda</taxon>
        <taxon>Hexapoda</taxon>
        <taxon>Insecta</taxon>
        <taxon>Pterygota</taxon>
        <taxon>Neoptera</taxon>
        <taxon>Endopterygota</taxon>
        <taxon>Coleoptera</taxon>
        <taxon>Polyphaga</taxon>
        <taxon>Cucujiformia</taxon>
        <taxon>Chrysomeloidea</taxon>
        <taxon>Cerambycidae</taxon>
        <taxon>Lamiinae</taxon>
        <taxon>Acanthocinini</taxon>
        <taxon>Exocentrus</taxon>
    </lineage>
</organism>
<dbReference type="GO" id="GO:0045467">
    <property type="term" value="P:R7 cell development"/>
    <property type="evidence" value="ECO:0007669"/>
    <property type="project" value="UniProtKB-ARBA"/>
</dbReference>
<dbReference type="GO" id="GO:0035167">
    <property type="term" value="P:larval lymph gland hemopoiesis"/>
    <property type="evidence" value="ECO:0007669"/>
    <property type="project" value="UniProtKB-ARBA"/>
</dbReference>
<dbReference type="Pfam" id="PF00096">
    <property type="entry name" value="zf-C2H2"/>
    <property type="match status" value="2"/>
</dbReference>
<dbReference type="GO" id="GO:0008406">
    <property type="term" value="P:gonad development"/>
    <property type="evidence" value="ECO:0007669"/>
    <property type="project" value="UniProtKB-ARBA"/>
</dbReference>
<dbReference type="GO" id="GO:0007526">
    <property type="term" value="P:larval somatic muscle development"/>
    <property type="evidence" value="ECO:0007669"/>
    <property type="project" value="UniProtKB-ARBA"/>
</dbReference>
<evidence type="ECO:0000313" key="14">
    <source>
        <dbReference type="Proteomes" id="UP001159042"/>
    </source>
</evidence>
<feature type="domain" description="C2H2-type" evidence="12">
    <location>
        <begin position="269"/>
        <end position="296"/>
    </location>
</feature>
<reference evidence="13 14" key="1">
    <citation type="journal article" date="2023" name="Insect Mol. Biol.">
        <title>Genome sequencing provides insights into the evolution of gene families encoding plant cell wall-degrading enzymes in longhorned beetles.</title>
        <authorList>
            <person name="Shin N.R."/>
            <person name="Okamura Y."/>
            <person name="Kirsch R."/>
            <person name="Pauchet Y."/>
        </authorList>
    </citation>
    <scope>NUCLEOTIDE SEQUENCE [LARGE SCALE GENOMIC DNA]</scope>
    <source>
        <strain evidence="13">EAD_L_NR</strain>
    </source>
</reference>
<evidence type="ECO:0000256" key="9">
    <source>
        <dbReference type="PROSITE-ProRule" id="PRU00042"/>
    </source>
</evidence>
<evidence type="ECO:0000256" key="10">
    <source>
        <dbReference type="SAM" id="MobiDB-lite"/>
    </source>
</evidence>
<evidence type="ECO:0000256" key="8">
    <source>
        <dbReference type="ARBA" id="ARBA00037382"/>
    </source>
</evidence>
<keyword evidence="6" id="KW-0804">Transcription</keyword>
<comment type="function">
    <text evidence="8">Putative transcription factor required for axon growth and guidance in the central and peripheral nervous systems. Repels CNS axons away from the midline by promoting the expression of the midline repellent sli and its receptor robo.</text>
</comment>
<evidence type="ECO:0000256" key="4">
    <source>
        <dbReference type="ARBA" id="ARBA00022902"/>
    </source>
</evidence>
<keyword evidence="4" id="KW-0524">Neurogenesis</keyword>
<evidence type="ECO:0000256" key="7">
    <source>
        <dbReference type="ARBA" id="ARBA00023242"/>
    </source>
</evidence>
<evidence type="ECO:0008006" key="15">
    <source>
        <dbReference type="Google" id="ProtNLM"/>
    </source>
</evidence>
<dbReference type="GO" id="GO:0048813">
    <property type="term" value="P:dendrite morphogenesis"/>
    <property type="evidence" value="ECO:0007669"/>
    <property type="project" value="UniProtKB-ARBA"/>
</dbReference>
<feature type="compositionally biased region" description="Acidic residues" evidence="10">
    <location>
        <begin position="130"/>
        <end position="148"/>
    </location>
</feature>
<dbReference type="PROSITE" id="PS50097">
    <property type="entry name" value="BTB"/>
    <property type="match status" value="1"/>
</dbReference>
<dbReference type="GO" id="GO:0006357">
    <property type="term" value="P:regulation of transcription by RNA polymerase II"/>
    <property type="evidence" value="ECO:0007669"/>
    <property type="project" value="TreeGrafter"/>
</dbReference>
<keyword evidence="7" id="KW-0539">Nucleus</keyword>
<dbReference type="InterPro" id="IPR051095">
    <property type="entry name" value="Dros_DevTransReg"/>
</dbReference>
<keyword evidence="2" id="KW-0217">Developmental protein</keyword>
<evidence type="ECO:0000256" key="5">
    <source>
        <dbReference type="ARBA" id="ARBA00023015"/>
    </source>
</evidence>
<keyword evidence="5" id="KW-0805">Transcription regulation</keyword>
<evidence type="ECO:0000256" key="3">
    <source>
        <dbReference type="ARBA" id="ARBA00022782"/>
    </source>
</evidence>
<dbReference type="CDD" id="cd18315">
    <property type="entry name" value="BTB_POZ_BAB-like"/>
    <property type="match status" value="1"/>
</dbReference>
<dbReference type="Gene3D" id="3.30.710.10">
    <property type="entry name" value="Potassium Channel Kv1.1, Chain A"/>
    <property type="match status" value="1"/>
</dbReference>
<protein>
    <recommendedName>
        <fullName evidence="15">Broad-complex core protein</fullName>
    </recommendedName>
</protein>
<dbReference type="InterPro" id="IPR000210">
    <property type="entry name" value="BTB/POZ_dom"/>
</dbReference>
<keyword evidence="14" id="KW-1185">Reference proteome</keyword>
<accession>A0AAV8W2N3</accession>